<sequence length="290" mass="33780">MSHKRKATELAGEKHEDKRPEKKHRFSDKRGSKGHKQEQHGDDHKQTTSLKRRARDLRRLLEHVDNEPANKMPANVRVERERELEACEHELEERNAAAREAEHRTKMISKYHYIRFLERRKTSRILKKLQRELSTIQDRSKKATLQQRIHNAKVDLNYTQYYPHLKPYVSLFPKEKQEASKSQAPDDEEEGEVRTQKAGQLVSRPKGNLEIWKAVEEAMEEETLDALRDSKPGAPPPSRKDDDTRSAEKKRKKDKKKPQSGSGIMRQMLKDTKAAATQEAEDDSDGGFFE</sequence>
<evidence type="ECO:0000256" key="8">
    <source>
        <dbReference type="ARBA" id="ARBA00023242"/>
    </source>
</evidence>
<evidence type="ECO:0000256" key="7">
    <source>
        <dbReference type="ARBA" id="ARBA00023054"/>
    </source>
</evidence>
<dbReference type="AlphaFoldDB" id="A0A9P4V7S3"/>
<evidence type="ECO:0000256" key="5">
    <source>
        <dbReference type="ARBA" id="ARBA00019827"/>
    </source>
</evidence>
<comment type="similarity">
    <text evidence="3">Belongs to the EFG1 family.</text>
</comment>
<proteinExistence type="inferred from homology"/>
<feature type="compositionally biased region" description="Basic residues" evidence="10">
    <location>
        <begin position="248"/>
        <end position="258"/>
    </location>
</feature>
<gene>
    <name evidence="11" type="ORF">EJ04DRAFT_532180</name>
</gene>
<evidence type="ECO:0000256" key="9">
    <source>
        <dbReference type="SAM" id="Coils"/>
    </source>
</evidence>
<feature type="compositionally biased region" description="Acidic residues" evidence="10">
    <location>
        <begin position="279"/>
        <end position="290"/>
    </location>
</feature>
<feature type="coiled-coil region" evidence="9">
    <location>
        <begin position="84"/>
        <end position="146"/>
    </location>
</feature>
<dbReference type="Pfam" id="PF10153">
    <property type="entry name" value="Efg1"/>
    <property type="match status" value="1"/>
</dbReference>
<keyword evidence="6" id="KW-0698">rRNA processing</keyword>
<dbReference type="EMBL" id="ML996107">
    <property type="protein sequence ID" value="KAF2738735.1"/>
    <property type="molecule type" value="Genomic_DNA"/>
</dbReference>
<dbReference type="PANTHER" id="PTHR33911">
    <property type="entry name" value="RRNA-PROCESSING PROTEIN EFG1"/>
    <property type="match status" value="1"/>
</dbReference>
<feature type="region of interest" description="Disordered" evidence="10">
    <location>
        <begin position="1"/>
        <end position="55"/>
    </location>
</feature>
<dbReference type="PANTHER" id="PTHR33911:SF1">
    <property type="entry name" value="RRNA-PROCESSING PROTEIN EFG1"/>
    <property type="match status" value="1"/>
</dbReference>
<comment type="subcellular location">
    <subcellularLocation>
        <location evidence="2">Nucleus</location>
        <location evidence="2">Nucleolus</location>
    </subcellularLocation>
</comment>
<keyword evidence="12" id="KW-1185">Reference proteome</keyword>
<dbReference type="InterPro" id="IPR019310">
    <property type="entry name" value="Efg1"/>
</dbReference>
<evidence type="ECO:0000256" key="6">
    <source>
        <dbReference type="ARBA" id="ARBA00022552"/>
    </source>
</evidence>
<feature type="region of interest" description="Disordered" evidence="10">
    <location>
        <begin position="174"/>
        <end position="290"/>
    </location>
</feature>
<feature type="compositionally biased region" description="Basic and acidic residues" evidence="10">
    <location>
        <begin position="28"/>
        <end position="46"/>
    </location>
</feature>
<dbReference type="InterPro" id="IPR050786">
    <property type="entry name" value="EFG1_rRNA-proc"/>
</dbReference>
<dbReference type="GO" id="GO:0030688">
    <property type="term" value="C:preribosome, small subunit precursor"/>
    <property type="evidence" value="ECO:0007669"/>
    <property type="project" value="TreeGrafter"/>
</dbReference>
<evidence type="ECO:0000256" key="3">
    <source>
        <dbReference type="ARBA" id="ARBA00006916"/>
    </source>
</evidence>
<evidence type="ECO:0000256" key="2">
    <source>
        <dbReference type="ARBA" id="ARBA00004604"/>
    </source>
</evidence>
<dbReference type="OrthoDB" id="47732at2759"/>
<feature type="compositionally biased region" description="Basic and acidic residues" evidence="10">
    <location>
        <begin position="7"/>
        <end position="20"/>
    </location>
</feature>
<evidence type="ECO:0000313" key="11">
    <source>
        <dbReference type="EMBL" id="KAF2738735.1"/>
    </source>
</evidence>
<name>A0A9P4V7S3_9PLEO</name>
<feature type="compositionally biased region" description="Basic and acidic residues" evidence="10">
    <location>
        <begin position="238"/>
        <end position="247"/>
    </location>
</feature>
<evidence type="ECO:0000313" key="12">
    <source>
        <dbReference type="Proteomes" id="UP000799444"/>
    </source>
</evidence>
<comment type="function">
    <text evidence="1">Involved in rRNA processing.</text>
</comment>
<evidence type="ECO:0000256" key="10">
    <source>
        <dbReference type="SAM" id="MobiDB-lite"/>
    </source>
</evidence>
<dbReference type="GO" id="GO:0005730">
    <property type="term" value="C:nucleolus"/>
    <property type="evidence" value="ECO:0007669"/>
    <property type="project" value="UniProtKB-SubCell"/>
</dbReference>
<reference evidence="11" key="1">
    <citation type="journal article" date="2020" name="Stud. Mycol.">
        <title>101 Dothideomycetes genomes: a test case for predicting lifestyles and emergence of pathogens.</title>
        <authorList>
            <person name="Haridas S."/>
            <person name="Albert R."/>
            <person name="Binder M."/>
            <person name="Bloem J."/>
            <person name="Labutti K."/>
            <person name="Salamov A."/>
            <person name="Andreopoulos B."/>
            <person name="Baker S."/>
            <person name="Barry K."/>
            <person name="Bills G."/>
            <person name="Bluhm B."/>
            <person name="Cannon C."/>
            <person name="Castanera R."/>
            <person name="Culley D."/>
            <person name="Daum C."/>
            <person name="Ezra D."/>
            <person name="Gonzalez J."/>
            <person name="Henrissat B."/>
            <person name="Kuo A."/>
            <person name="Liang C."/>
            <person name="Lipzen A."/>
            <person name="Lutzoni F."/>
            <person name="Magnuson J."/>
            <person name="Mondo S."/>
            <person name="Nolan M."/>
            <person name="Ohm R."/>
            <person name="Pangilinan J."/>
            <person name="Park H.-J."/>
            <person name="Ramirez L."/>
            <person name="Alfaro M."/>
            <person name="Sun H."/>
            <person name="Tritt A."/>
            <person name="Yoshinaga Y."/>
            <person name="Zwiers L.-H."/>
            <person name="Turgeon B."/>
            <person name="Goodwin S."/>
            <person name="Spatafora J."/>
            <person name="Crous P."/>
            <person name="Grigoriev I."/>
        </authorList>
    </citation>
    <scope>NUCLEOTIDE SEQUENCE</scope>
    <source>
        <strain evidence="11">CBS 125425</strain>
    </source>
</reference>
<evidence type="ECO:0000256" key="1">
    <source>
        <dbReference type="ARBA" id="ARBA00002773"/>
    </source>
</evidence>
<organism evidence="11 12">
    <name type="scientific">Polyplosphaeria fusca</name>
    <dbReference type="NCBI Taxonomy" id="682080"/>
    <lineage>
        <taxon>Eukaryota</taxon>
        <taxon>Fungi</taxon>
        <taxon>Dikarya</taxon>
        <taxon>Ascomycota</taxon>
        <taxon>Pezizomycotina</taxon>
        <taxon>Dothideomycetes</taxon>
        <taxon>Pleosporomycetidae</taxon>
        <taxon>Pleosporales</taxon>
        <taxon>Tetraplosphaeriaceae</taxon>
        <taxon>Polyplosphaeria</taxon>
    </lineage>
</organism>
<dbReference type="Proteomes" id="UP000799444">
    <property type="component" value="Unassembled WGS sequence"/>
</dbReference>
<dbReference type="GO" id="GO:0000462">
    <property type="term" value="P:maturation of SSU-rRNA from tricistronic rRNA transcript (SSU-rRNA, 5.8S rRNA, LSU-rRNA)"/>
    <property type="evidence" value="ECO:0007669"/>
    <property type="project" value="TreeGrafter"/>
</dbReference>
<accession>A0A9P4V7S3</accession>
<keyword evidence="7 9" id="KW-0175">Coiled coil</keyword>
<evidence type="ECO:0000256" key="4">
    <source>
        <dbReference type="ARBA" id="ARBA00018689"/>
    </source>
</evidence>
<comment type="caution">
    <text evidence="11">The sequence shown here is derived from an EMBL/GenBank/DDBJ whole genome shotgun (WGS) entry which is preliminary data.</text>
</comment>
<protein>
    <recommendedName>
        <fullName evidence="4">rRNA-processing protein EFG1</fullName>
    </recommendedName>
    <alternativeName>
        <fullName evidence="5">rRNA-processing protein efg1</fullName>
    </alternativeName>
</protein>
<keyword evidence="8" id="KW-0539">Nucleus</keyword>